<dbReference type="InterPro" id="IPR000595">
    <property type="entry name" value="cNMP-bd_dom"/>
</dbReference>
<dbReference type="RefSeq" id="WP_020916087.1">
    <property type="nucleotide sequence ID" value="NC_021900.1"/>
</dbReference>
<sequence>MTFVTKKEVCVSLEKYIQDYQLEKIFPRHYFDKLQVRELVAGDAICHQGEALTALSYFAKGKLKIVRRLFNGKEHILDIKEKTTLIGDIELLTDQPIVSSVVALEDTLVIQLPLTGIREELLADNDLLLNLSRGLAQSLYEQNIRASTNLNYTLKERLATHILAIEDKGVFKLELTSLADSFSVSYRHLLRVIHEFIDSGIIEKRRPYYYIKDMKKLINLKITN</sequence>
<keyword evidence="7" id="KW-1185">Reference proteome</keyword>
<evidence type="ECO:0000313" key="7">
    <source>
        <dbReference type="Proteomes" id="UP000015268"/>
    </source>
</evidence>
<dbReference type="InterPro" id="IPR014710">
    <property type="entry name" value="RmlC-like_jellyroll"/>
</dbReference>
<dbReference type="PROSITE" id="PS51063">
    <property type="entry name" value="HTH_CRP_2"/>
    <property type="match status" value="1"/>
</dbReference>
<proteinExistence type="predicted"/>
<dbReference type="InterPro" id="IPR012318">
    <property type="entry name" value="HTH_CRP"/>
</dbReference>
<dbReference type="Pfam" id="PF00027">
    <property type="entry name" value="cNMP_binding"/>
    <property type="match status" value="1"/>
</dbReference>
<dbReference type="InterPro" id="IPR036390">
    <property type="entry name" value="WH_DNA-bd_sf"/>
</dbReference>
<keyword evidence="3" id="KW-0804">Transcription</keyword>
<dbReference type="InterPro" id="IPR018490">
    <property type="entry name" value="cNMP-bd_dom_sf"/>
</dbReference>
<accession>A0AB33AJU0</accession>
<organism evidence="6 7">
    <name type="scientific">Streptococcus lutetiensis 033</name>
    <dbReference type="NCBI Taxonomy" id="1076934"/>
    <lineage>
        <taxon>Bacteria</taxon>
        <taxon>Bacillati</taxon>
        <taxon>Bacillota</taxon>
        <taxon>Bacilli</taxon>
        <taxon>Lactobacillales</taxon>
        <taxon>Streptococcaceae</taxon>
        <taxon>Streptococcus</taxon>
    </lineage>
</organism>
<dbReference type="Pfam" id="PF13545">
    <property type="entry name" value="HTH_Crp_2"/>
    <property type="match status" value="1"/>
</dbReference>
<evidence type="ECO:0000256" key="1">
    <source>
        <dbReference type="ARBA" id="ARBA00023015"/>
    </source>
</evidence>
<keyword evidence="1" id="KW-0805">Transcription regulation</keyword>
<evidence type="ECO:0000313" key="6">
    <source>
        <dbReference type="EMBL" id="AGS04749.1"/>
    </source>
</evidence>
<dbReference type="Gene3D" id="2.60.120.10">
    <property type="entry name" value="Jelly Rolls"/>
    <property type="match status" value="1"/>
</dbReference>
<gene>
    <name evidence="6" type="ORF">KE3_0167</name>
</gene>
<evidence type="ECO:0000259" key="4">
    <source>
        <dbReference type="PROSITE" id="PS50042"/>
    </source>
</evidence>
<dbReference type="PROSITE" id="PS50042">
    <property type="entry name" value="CNMP_BINDING_3"/>
    <property type="match status" value="1"/>
</dbReference>
<dbReference type="SUPFAM" id="SSF46785">
    <property type="entry name" value="Winged helix' DNA-binding domain"/>
    <property type="match status" value="1"/>
</dbReference>
<evidence type="ECO:0000256" key="3">
    <source>
        <dbReference type="ARBA" id="ARBA00023163"/>
    </source>
</evidence>
<dbReference type="AlphaFoldDB" id="A0AB33AJU0"/>
<feature type="domain" description="Cyclic nucleotide-binding" evidence="4">
    <location>
        <begin position="9"/>
        <end position="138"/>
    </location>
</feature>
<evidence type="ECO:0000259" key="5">
    <source>
        <dbReference type="PROSITE" id="PS51063"/>
    </source>
</evidence>
<dbReference type="SUPFAM" id="SSF51206">
    <property type="entry name" value="cAMP-binding domain-like"/>
    <property type="match status" value="1"/>
</dbReference>
<protein>
    <submittedName>
        <fullName evidence="6">Transcriptional regulator</fullName>
    </submittedName>
</protein>
<keyword evidence="2" id="KW-0238">DNA-binding</keyword>
<dbReference type="EMBL" id="CP003025">
    <property type="protein sequence ID" value="AGS04749.1"/>
    <property type="molecule type" value="Genomic_DNA"/>
</dbReference>
<dbReference type="CDD" id="cd00038">
    <property type="entry name" value="CAP_ED"/>
    <property type="match status" value="1"/>
</dbReference>
<evidence type="ECO:0000256" key="2">
    <source>
        <dbReference type="ARBA" id="ARBA00023125"/>
    </source>
</evidence>
<feature type="domain" description="HTH crp-type" evidence="5">
    <location>
        <begin position="152"/>
        <end position="215"/>
    </location>
</feature>
<dbReference type="GO" id="GO:0006355">
    <property type="term" value="P:regulation of DNA-templated transcription"/>
    <property type="evidence" value="ECO:0007669"/>
    <property type="project" value="InterPro"/>
</dbReference>
<name>A0AB33AJU0_9STRE</name>
<dbReference type="GO" id="GO:0003677">
    <property type="term" value="F:DNA binding"/>
    <property type="evidence" value="ECO:0007669"/>
    <property type="project" value="UniProtKB-KW"/>
</dbReference>
<dbReference type="SMART" id="SM00100">
    <property type="entry name" value="cNMP"/>
    <property type="match status" value="1"/>
</dbReference>
<dbReference type="Proteomes" id="UP000015268">
    <property type="component" value="Chromosome"/>
</dbReference>
<dbReference type="KEGG" id="slu:KE3_0167"/>
<reference evidence="6 7" key="1">
    <citation type="journal article" date="2013" name="BMC Microbiol.">
        <title>Dynamics of fecal microbial communities in children with diarrhea of unknown etiology and genomic analysis of associated Streptococcus lutetiensis.</title>
        <authorList>
            <person name="Jin D."/>
            <person name="Chen C."/>
            <person name="Li L."/>
            <person name="Lu S."/>
            <person name="Li Z."/>
            <person name="Zhou Z."/>
            <person name="Jing H."/>
            <person name="Xu Y."/>
            <person name="Du P."/>
            <person name="Wang H."/>
            <person name="Xiong Y."/>
            <person name="Zheng H."/>
            <person name="Bai X."/>
            <person name="Sun H."/>
            <person name="Wang L."/>
            <person name="Ye C."/>
            <person name="Gottschalk M."/>
            <person name="Xu J."/>
        </authorList>
    </citation>
    <scope>NUCLEOTIDE SEQUENCE [LARGE SCALE GENOMIC DNA]</scope>
    <source>
        <strain evidence="6 7">033</strain>
    </source>
</reference>